<dbReference type="Pfam" id="PF22905">
    <property type="entry name" value="Hydro_N_hd"/>
    <property type="match status" value="1"/>
</dbReference>
<dbReference type="AlphaFoldDB" id="A0A7R7N0N4"/>
<gene>
    <name evidence="3" type="ORF">MINTM018_47760</name>
</gene>
<reference evidence="3 4" key="1">
    <citation type="submission" date="2020-12" db="EMBL/GenBank/DDBJ databases">
        <title>Genome sequence of clinical Mycobacterium intracellulare strains.</title>
        <authorList>
            <person name="Tateishi Y."/>
            <person name="Matsumoto S."/>
            <person name="Fukushima Y."/>
            <person name="Nakajima C."/>
            <person name="Suzuki Y."/>
        </authorList>
    </citation>
    <scope>NUCLEOTIDE SEQUENCE [LARGE SCALE GENOMIC DNA]</scope>
    <source>
        <strain evidence="3 4">M018</strain>
    </source>
</reference>
<evidence type="ECO:0000313" key="4">
    <source>
        <dbReference type="Proteomes" id="UP000595205"/>
    </source>
</evidence>
<feature type="domain" description="Predicted hydrolase N-terminal" evidence="2">
    <location>
        <begin position="1"/>
        <end position="194"/>
    </location>
</feature>
<organism evidence="3 4">
    <name type="scientific">Mycobacterium intracellulare</name>
    <dbReference type="NCBI Taxonomy" id="1767"/>
    <lineage>
        <taxon>Bacteria</taxon>
        <taxon>Bacillati</taxon>
        <taxon>Actinomycetota</taxon>
        <taxon>Actinomycetes</taxon>
        <taxon>Mycobacteriales</taxon>
        <taxon>Mycobacteriaceae</taxon>
        <taxon>Mycobacterium</taxon>
        <taxon>Mycobacterium avium complex (MAC)</taxon>
    </lineage>
</organism>
<accession>A0A7R7N0N4</accession>
<dbReference type="EMBL" id="AP024255">
    <property type="protein sequence ID" value="BCP02007.1"/>
    <property type="molecule type" value="Genomic_DNA"/>
</dbReference>
<feature type="compositionally biased region" description="Low complexity" evidence="1">
    <location>
        <begin position="202"/>
        <end position="215"/>
    </location>
</feature>
<feature type="compositionally biased region" description="Gly residues" evidence="1">
    <location>
        <begin position="216"/>
        <end position="228"/>
    </location>
</feature>
<dbReference type="OMA" id="EVAWEPV"/>
<protein>
    <recommendedName>
        <fullName evidence="2">Predicted hydrolase N-terminal domain-containing protein</fullName>
    </recommendedName>
</protein>
<dbReference type="RefSeq" id="WP_014381307.1">
    <property type="nucleotide sequence ID" value="NZ_AP024241.1"/>
</dbReference>
<evidence type="ECO:0000256" key="1">
    <source>
        <dbReference type="SAM" id="MobiDB-lite"/>
    </source>
</evidence>
<evidence type="ECO:0000259" key="2">
    <source>
        <dbReference type="Pfam" id="PF22905"/>
    </source>
</evidence>
<name>A0A7R7N0N4_MYCIT</name>
<evidence type="ECO:0000313" key="3">
    <source>
        <dbReference type="EMBL" id="BCP02007.1"/>
    </source>
</evidence>
<dbReference type="InterPro" id="IPR054469">
    <property type="entry name" value="Pred_hydrolase_N"/>
</dbReference>
<feature type="region of interest" description="Disordered" evidence="1">
    <location>
        <begin position="197"/>
        <end position="234"/>
    </location>
</feature>
<proteinExistence type="predicted"/>
<dbReference type="Proteomes" id="UP000595205">
    <property type="component" value="Chromosome"/>
</dbReference>
<sequence length="409" mass="40652">MQLRYISVAALIAEAGGDPWAVNQSLQAGSPFQIAQLAEAFLKAGRCTAEATNAFDQARSRFDAAWNHQNGDHPINGSAEVQRVTKSLGAQSLQLPKIGADLENIAANLAEAQKSAAGQIAALESQLQQLDGFIGQAVELEKDPTLTAEDRHALDAFISGREDDAIRDTKAALGQLQSTRDGYANSFQNAMGTLHADGYDLTAPQTGPAQGAAEQPGGGAAEQPGGGPALAPTKGEVLTGAAGAIAGGTADGVRGATTRLIAESPGTGPGKADPGLLRWFEDPKIGGIELKGFSRVGGVVAAASAVPAVMSDIHDGNSVPEAVTRESAGVAAGLAAGGWVGGAVAGSELGAALGSVVPGAGTAVGLVAGAVVGAGAAFVASKTVEVAWQPAADAIGSVVHGVESVFGFG</sequence>